<organism evidence="1 2">
    <name type="scientific">Providencia rettgeri</name>
    <dbReference type="NCBI Taxonomy" id="587"/>
    <lineage>
        <taxon>Bacteria</taxon>
        <taxon>Pseudomonadati</taxon>
        <taxon>Pseudomonadota</taxon>
        <taxon>Gammaproteobacteria</taxon>
        <taxon>Enterobacterales</taxon>
        <taxon>Morganellaceae</taxon>
        <taxon>Providencia</taxon>
    </lineage>
</organism>
<name>A0A264VLY4_PRORE</name>
<dbReference type="Pfam" id="PF19759">
    <property type="entry name" value="DUF6246"/>
    <property type="match status" value="1"/>
</dbReference>
<dbReference type="EMBL" id="NOWC01000040">
    <property type="protein sequence ID" value="OZS72289.1"/>
    <property type="molecule type" value="Genomic_DNA"/>
</dbReference>
<comment type="caution">
    <text evidence="1">The sequence shown here is derived from an EMBL/GenBank/DDBJ whole genome shotgun (WGS) entry which is preliminary data.</text>
</comment>
<evidence type="ECO:0000313" key="1">
    <source>
        <dbReference type="EMBL" id="OZS72289.1"/>
    </source>
</evidence>
<accession>A0A264VLY4</accession>
<dbReference type="RefSeq" id="WP_094963017.1">
    <property type="nucleotide sequence ID" value="NZ_NOWC01000040.1"/>
</dbReference>
<dbReference type="AlphaFoldDB" id="A0A264VLY4"/>
<protein>
    <recommendedName>
        <fullName evidence="3">Glycoprotein</fullName>
    </recommendedName>
</protein>
<sequence>MQVLTDVGQFTAIVDGKAYCFTPSFSAMARLAKDSLTRLTDVFVTIHGGKFPKINNPDIAKQVEPVCFARMVMVCKEVMEVCCNENISNLIGSLSINRKGWLSYRAGYIELEDIIKLARHLMRHGIMGDQKPDEDEEPQGKFTNEFDPRVYVYLAVAHLGISEQEAWGMTMTGFRAAMEAKFPRSEKDKIPSNKRYEEAMDWADKIIMRDNAR</sequence>
<proteinExistence type="predicted"/>
<evidence type="ECO:0000313" key="2">
    <source>
        <dbReference type="Proteomes" id="UP000216001"/>
    </source>
</evidence>
<dbReference type="Proteomes" id="UP000216001">
    <property type="component" value="Unassembled WGS sequence"/>
</dbReference>
<reference evidence="1 2" key="1">
    <citation type="submission" date="2017-07" db="EMBL/GenBank/DDBJ databases">
        <title>blaIMP-27 on transferable plasmids in Proteus mirabilis and Providencia rettgeri.</title>
        <authorList>
            <person name="Potter R."/>
        </authorList>
    </citation>
    <scope>NUCLEOTIDE SEQUENCE [LARGE SCALE GENOMIC DNA]</scope>
    <source>
        <strain evidence="1 2">PR1</strain>
    </source>
</reference>
<evidence type="ECO:0008006" key="3">
    <source>
        <dbReference type="Google" id="ProtNLM"/>
    </source>
</evidence>
<dbReference type="InterPro" id="IPR046213">
    <property type="entry name" value="DUF6246"/>
</dbReference>
<gene>
    <name evidence="1" type="ORF">CHI95_22550</name>
</gene>